<organism evidence="2 3">
    <name type="scientific">Phytophthora palmivora</name>
    <dbReference type="NCBI Taxonomy" id="4796"/>
    <lineage>
        <taxon>Eukaryota</taxon>
        <taxon>Sar</taxon>
        <taxon>Stramenopiles</taxon>
        <taxon>Oomycota</taxon>
        <taxon>Peronosporomycetes</taxon>
        <taxon>Peronosporales</taxon>
        <taxon>Peronosporaceae</taxon>
        <taxon>Phytophthora</taxon>
    </lineage>
</organism>
<comment type="caution">
    <text evidence="2">The sequence shown here is derived from an EMBL/GenBank/DDBJ whole genome shotgun (WGS) entry which is preliminary data.</text>
</comment>
<evidence type="ECO:0000256" key="1">
    <source>
        <dbReference type="SAM" id="MobiDB-lite"/>
    </source>
</evidence>
<dbReference type="EMBL" id="NCKW01004913">
    <property type="protein sequence ID" value="POM74208.1"/>
    <property type="molecule type" value="Genomic_DNA"/>
</dbReference>
<proteinExistence type="predicted"/>
<keyword evidence="3" id="KW-1185">Reference proteome</keyword>
<evidence type="ECO:0000313" key="2">
    <source>
        <dbReference type="EMBL" id="POM74208.1"/>
    </source>
</evidence>
<feature type="region of interest" description="Disordered" evidence="1">
    <location>
        <begin position="1"/>
        <end position="21"/>
    </location>
</feature>
<gene>
    <name evidence="2" type="ORF">PHPALM_8874</name>
</gene>
<sequence>MTERQEIESKREPVAGRSDDITTFTPAHFRHRQRAANRRYISRSTARIVEAAQGSANEDMRAVIRSVRNCFNESLIETMCETRWDVDIEDLTDDFLMTKILGITASFKNRELPDMDDLFSDEVTAYFHLANEIIKRNGVTDLFAEGERLKRKCKILVKFLPGPLSTKVKNELENRSGETKASVRKLYRVVSNRALDLEKESRALRRTIGKSVKSGKLFSAKGSTKVSSKKSASIVSMATGPSP</sequence>
<dbReference type="AlphaFoldDB" id="A0A2P4Y8S9"/>
<feature type="compositionally biased region" description="Basic and acidic residues" evidence="1">
    <location>
        <begin position="1"/>
        <end position="20"/>
    </location>
</feature>
<accession>A0A2P4Y8S9</accession>
<dbReference type="Proteomes" id="UP000237271">
    <property type="component" value="Unassembled WGS sequence"/>
</dbReference>
<reference evidence="2 3" key="1">
    <citation type="journal article" date="2017" name="Genome Biol. Evol.">
        <title>Phytophthora megakarya and P. palmivora, closely related causal agents of cacao black pod rot, underwent increases in genome sizes and gene numbers by different mechanisms.</title>
        <authorList>
            <person name="Ali S.S."/>
            <person name="Shao J."/>
            <person name="Lary D.J."/>
            <person name="Kronmiller B."/>
            <person name="Shen D."/>
            <person name="Strem M.D."/>
            <person name="Amoako-Attah I."/>
            <person name="Akrofi A.Y."/>
            <person name="Begoude B.A."/>
            <person name="Ten Hoopen G.M."/>
            <person name="Coulibaly K."/>
            <person name="Kebe B.I."/>
            <person name="Melnick R.L."/>
            <person name="Guiltinan M.J."/>
            <person name="Tyler B.M."/>
            <person name="Meinhardt L.W."/>
            <person name="Bailey B.A."/>
        </authorList>
    </citation>
    <scope>NUCLEOTIDE SEQUENCE [LARGE SCALE GENOMIC DNA]</scope>
    <source>
        <strain evidence="3">sbr112.9</strain>
    </source>
</reference>
<evidence type="ECO:0000313" key="3">
    <source>
        <dbReference type="Proteomes" id="UP000237271"/>
    </source>
</evidence>
<name>A0A2P4Y8S9_9STRA</name>
<protein>
    <submittedName>
        <fullName evidence="2">Uncharacterized protein</fullName>
    </submittedName>
</protein>
<dbReference type="OrthoDB" id="103167at2759"/>